<dbReference type="InParanoid" id="A0A3A9JX17"/>
<dbReference type="RefSeq" id="WP_120638858.1">
    <property type="nucleotide sequence ID" value="NZ_RAQU01000078.1"/>
</dbReference>
<feature type="compositionally biased region" description="Basic and acidic residues" evidence="1">
    <location>
        <begin position="7"/>
        <end position="19"/>
    </location>
</feature>
<gene>
    <name evidence="2" type="ORF">D6Z83_13700</name>
    <name evidence="3" type="ORF">EBE87_01520</name>
</gene>
<feature type="region of interest" description="Disordered" evidence="1">
    <location>
        <begin position="1"/>
        <end position="61"/>
    </location>
</feature>
<evidence type="ECO:0000313" key="3">
    <source>
        <dbReference type="EMBL" id="RMI27081.1"/>
    </source>
</evidence>
<comment type="caution">
    <text evidence="2">The sequence shown here is derived from an EMBL/GenBank/DDBJ whole genome shotgun (WGS) entry which is preliminary data.</text>
</comment>
<evidence type="ECO:0000313" key="4">
    <source>
        <dbReference type="Proteomes" id="UP000274097"/>
    </source>
</evidence>
<evidence type="ECO:0000313" key="5">
    <source>
        <dbReference type="Proteomes" id="UP000278036"/>
    </source>
</evidence>
<feature type="compositionally biased region" description="Basic and acidic residues" evidence="1">
    <location>
        <begin position="26"/>
        <end position="36"/>
    </location>
</feature>
<proteinExistence type="predicted"/>
<protein>
    <submittedName>
        <fullName evidence="2">Uncharacterized protein</fullName>
    </submittedName>
</protein>
<keyword evidence="4" id="KW-1185">Reference proteome</keyword>
<dbReference type="Proteomes" id="UP000274097">
    <property type="component" value="Unassembled WGS sequence"/>
</dbReference>
<dbReference type="OrthoDB" id="7282764at2"/>
<name>A0A3A9JX17_9PROT</name>
<dbReference type="EMBL" id="RAQU01000078">
    <property type="protein sequence ID" value="RKK03599.1"/>
    <property type="molecule type" value="Genomic_DNA"/>
</dbReference>
<dbReference type="AlphaFoldDB" id="A0A3A9JX17"/>
<sequence length="61" mass="6521">MTAHAPEGPKARFPAEKASEGYIPRPPEKPELDKVSEAQALITDEWTGEPPAKDKPGAGKP</sequence>
<evidence type="ECO:0000313" key="2">
    <source>
        <dbReference type="EMBL" id="RKK03599.1"/>
    </source>
</evidence>
<organism evidence="2 5">
    <name type="scientific">Teichococcus wenyumeiae</name>
    <dbReference type="NCBI Taxonomy" id="2478470"/>
    <lineage>
        <taxon>Bacteria</taxon>
        <taxon>Pseudomonadati</taxon>
        <taxon>Pseudomonadota</taxon>
        <taxon>Alphaproteobacteria</taxon>
        <taxon>Acetobacterales</taxon>
        <taxon>Roseomonadaceae</taxon>
        <taxon>Roseomonas</taxon>
    </lineage>
</organism>
<dbReference type="Proteomes" id="UP000278036">
    <property type="component" value="Unassembled WGS sequence"/>
</dbReference>
<feature type="compositionally biased region" description="Basic and acidic residues" evidence="1">
    <location>
        <begin position="51"/>
        <end position="61"/>
    </location>
</feature>
<dbReference type="EMBL" id="RFLX01000001">
    <property type="protein sequence ID" value="RMI27081.1"/>
    <property type="molecule type" value="Genomic_DNA"/>
</dbReference>
<evidence type="ECO:0000256" key="1">
    <source>
        <dbReference type="SAM" id="MobiDB-lite"/>
    </source>
</evidence>
<accession>A0A3A9JX17</accession>
<reference evidence="2 5" key="1">
    <citation type="submission" date="2018-09" db="EMBL/GenBank/DDBJ databases">
        <title>Roseomonas sp. nov., isolated from feces of Tibetan antelopes in the Qinghai-Tibet plateau, China.</title>
        <authorList>
            <person name="Tian Z."/>
        </authorList>
    </citation>
    <scope>NUCLEOTIDE SEQUENCE [LARGE SCALE GENOMIC DNA]</scope>
    <source>
        <strain evidence="3 4">Z23</strain>
        <strain evidence="2 5">Z24</strain>
    </source>
</reference>